<evidence type="ECO:0000313" key="11">
    <source>
        <dbReference type="Proteomes" id="UP001146793"/>
    </source>
</evidence>
<proteinExistence type="inferred from homology"/>
<evidence type="ECO:0000256" key="1">
    <source>
        <dbReference type="ARBA" id="ARBA00004479"/>
    </source>
</evidence>
<comment type="similarity">
    <text evidence="2 7">Belongs to the EMP24/GP25L family.</text>
</comment>
<evidence type="ECO:0000256" key="8">
    <source>
        <dbReference type="SAM" id="Phobius"/>
    </source>
</evidence>
<evidence type="ECO:0000256" key="2">
    <source>
        <dbReference type="ARBA" id="ARBA00007104"/>
    </source>
</evidence>
<dbReference type="InterPro" id="IPR009038">
    <property type="entry name" value="GOLD_dom"/>
</dbReference>
<comment type="subcellular location">
    <subcellularLocation>
        <location evidence="1 7">Membrane</location>
        <topology evidence="1 7">Single-pass type I membrane protein</topology>
    </subcellularLocation>
</comment>
<dbReference type="Pfam" id="PF01105">
    <property type="entry name" value="EMP24_GP25L"/>
    <property type="match status" value="1"/>
</dbReference>
<keyword evidence="5 8" id="KW-1133">Transmembrane helix</keyword>
<dbReference type="EMBL" id="JANTQA010000070">
    <property type="protein sequence ID" value="KAJ3425484.1"/>
    <property type="molecule type" value="Genomic_DNA"/>
</dbReference>
<evidence type="ECO:0000259" key="9">
    <source>
        <dbReference type="PROSITE" id="PS50866"/>
    </source>
</evidence>
<dbReference type="SMART" id="SM01190">
    <property type="entry name" value="EMP24_GP25L"/>
    <property type="match status" value="1"/>
</dbReference>
<name>A0AAV7YDC0_9EUKA</name>
<feature type="transmembrane region" description="Helical" evidence="8">
    <location>
        <begin position="148"/>
        <end position="165"/>
    </location>
</feature>
<dbReference type="Proteomes" id="UP001146793">
    <property type="component" value="Unassembled WGS sequence"/>
</dbReference>
<dbReference type="PROSITE" id="PS50866">
    <property type="entry name" value="GOLD"/>
    <property type="match status" value="1"/>
</dbReference>
<evidence type="ECO:0000256" key="6">
    <source>
        <dbReference type="ARBA" id="ARBA00023136"/>
    </source>
</evidence>
<protein>
    <submittedName>
        <fullName evidence="10">Transmembrane emp24 domain-containing protein</fullName>
    </submittedName>
</protein>
<evidence type="ECO:0000256" key="4">
    <source>
        <dbReference type="ARBA" id="ARBA00022729"/>
    </source>
</evidence>
<evidence type="ECO:0000256" key="7">
    <source>
        <dbReference type="RuleBase" id="RU003827"/>
    </source>
</evidence>
<keyword evidence="6 8" id="KW-0472">Membrane</keyword>
<evidence type="ECO:0000256" key="3">
    <source>
        <dbReference type="ARBA" id="ARBA00022692"/>
    </source>
</evidence>
<sequence length="245" mass="28607">MKLSEEKCFSEPYEIDTLLTGYFKLVKGSSVISMIIYDPHKKVLFQKNGVTESKFAVQLEKSGDYKFCFTSRRQIYSTTFGGLLKIELEIRGDRSQNEMSPELETESVNPIEKEIIQMEQMVKQIKKYLDYSKEREEAMRDTSESTNARVLWFLILSLCILFATHCDQTEETIYESKRKRLFLGDLKETEEVQGFTFTDYWDSSVISAFIISVFLLVVLFIIICCLFKLQTPKRTFKPTRGKKDD</sequence>
<feature type="domain" description="GOLD" evidence="9">
    <location>
        <begin position="6"/>
        <end position="90"/>
    </location>
</feature>
<keyword evidence="4" id="KW-0732">Signal</keyword>
<dbReference type="PANTHER" id="PTHR22811">
    <property type="entry name" value="TRANSMEMBRANE EMP24 DOMAIN-CONTAINING PROTEIN"/>
    <property type="match status" value="1"/>
</dbReference>
<evidence type="ECO:0000313" key="10">
    <source>
        <dbReference type="EMBL" id="KAJ3425484.1"/>
    </source>
</evidence>
<keyword evidence="3 7" id="KW-0812">Transmembrane</keyword>
<dbReference type="AlphaFoldDB" id="A0AAV7YDC0"/>
<evidence type="ECO:0000256" key="5">
    <source>
        <dbReference type="ARBA" id="ARBA00022989"/>
    </source>
</evidence>
<gene>
    <name evidence="10" type="ORF">M0812_27928</name>
</gene>
<feature type="transmembrane region" description="Helical" evidence="8">
    <location>
        <begin position="205"/>
        <end position="227"/>
    </location>
</feature>
<dbReference type="GO" id="GO:0016020">
    <property type="term" value="C:membrane"/>
    <property type="evidence" value="ECO:0007669"/>
    <property type="project" value="UniProtKB-SubCell"/>
</dbReference>
<comment type="caution">
    <text evidence="10">The sequence shown here is derived from an EMBL/GenBank/DDBJ whole genome shotgun (WGS) entry which is preliminary data.</text>
</comment>
<reference evidence="10" key="1">
    <citation type="submission" date="2022-08" db="EMBL/GenBank/DDBJ databases">
        <title>Novel sulphate-reducing endosymbionts in the free-living metamonad Anaeramoeba.</title>
        <authorList>
            <person name="Jerlstrom-Hultqvist J."/>
            <person name="Cepicka I."/>
            <person name="Gallot-Lavallee L."/>
            <person name="Salas-Leiva D."/>
            <person name="Curtis B.A."/>
            <person name="Zahonova K."/>
            <person name="Pipaliya S."/>
            <person name="Dacks J."/>
            <person name="Roger A.J."/>
        </authorList>
    </citation>
    <scope>NUCLEOTIDE SEQUENCE</scope>
    <source>
        <strain evidence="10">Busselton2</strain>
    </source>
</reference>
<dbReference type="InterPro" id="IPR015720">
    <property type="entry name" value="Emp24-like"/>
</dbReference>
<organism evidence="10 11">
    <name type="scientific">Anaeramoeba flamelloides</name>
    <dbReference type="NCBI Taxonomy" id="1746091"/>
    <lineage>
        <taxon>Eukaryota</taxon>
        <taxon>Metamonada</taxon>
        <taxon>Anaeramoebidae</taxon>
        <taxon>Anaeramoeba</taxon>
    </lineage>
</organism>
<accession>A0AAV7YDC0</accession>